<comment type="caution">
    <text evidence="3">The sequence shown here is derived from an EMBL/GenBank/DDBJ whole genome shotgun (WGS) entry which is preliminary data.</text>
</comment>
<evidence type="ECO:0000256" key="2">
    <source>
        <dbReference type="SAM" id="Phobius"/>
    </source>
</evidence>
<dbReference type="EMBL" id="LSYS01000242">
    <property type="protein sequence ID" value="OPJ90439.1"/>
    <property type="molecule type" value="Genomic_DNA"/>
</dbReference>
<accession>A0A1V4L143</accession>
<keyword evidence="2" id="KW-1133">Transmembrane helix</keyword>
<feature type="compositionally biased region" description="Polar residues" evidence="1">
    <location>
        <begin position="199"/>
        <end position="223"/>
    </location>
</feature>
<reference evidence="3 4" key="1">
    <citation type="submission" date="2016-02" db="EMBL/GenBank/DDBJ databases">
        <title>Band-tailed pigeon sequencing and assembly.</title>
        <authorList>
            <person name="Soares A.E."/>
            <person name="Novak B.J."/>
            <person name="Rice E.S."/>
            <person name="O'Connell B."/>
            <person name="Chang D."/>
            <person name="Weber S."/>
            <person name="Shapiro B."/>
        </authorList>
    </citation>
    <scope>NUCLEOTIDE SEQUENCE [LARGE SCALE GENOMIC DNA]</scope>
    <source>
        <strain evidence="3">BTP2013</strain>
        <tissue evidence="3">Blood</tissue>
    </source>
</reference>
<dbReference type="InterPro" id="IPR031363">
    <property type="entry name" value="TMEM252"/>
</dbReference>
<proteinExistence type="predicted"/>
<dbReference type="OrthoDB" id="9896070at2759"/>
<evidence type="ECO:0000256" key="1">
    <source>
        <dbReference type="SAM" id="MobiDB-lite"/>
    </source>
</evidence>
<keyword evidence="4" id="KW-1185">Reference proteome</keyword>
<name>A0A1V4L143_PATFA</name>
<feature type="transmembrane region" description="Helical" evidence="2">
    <location>
        <begin position="67"/>
        <end position="89"/>
    </location>
</feature>
<feature type="region of interest" description="Disordered" evidence="1">
    <location>
        <begin position="155"/>
        <end position="179"/>
    </location>
</feature>
<protein>
    <submittedName>
        <fullName evidence="3">Transmembrane protein 252</fullName>
    </submittedName>
</protein>
<organism evidence="3 4">
    <name type="scientific">Patagioenas fasciata monilis</name>
    <dbReference type="NCBI Taxonomy" id="372326"/>
    <lineage>
        <taxon>Eukaryota</taxon>
        <taxon>Metazoa</taxon>
        <taxon>Chordata</taxon>
        <taxon>Craniata</taxon>
        <taxon>Vertebrata</taxon>
        <taxon>Euteleostomi</taxon>
        <taxon>Archelosauria</taxon>
        <taxon>Archosauria</taxon>
        <taxon>Dinosauria</taxon>
        <taxon>Saurischia</taxon>
        <taxon>Theropoda</taxon>
        <taxon>Coelurosauria</taxon>
        <taxon>Aves</taxon>
        <taxon>Neognathae</taxon>
        <taxon>Neoaves</taxon>
        <taxon>Columbimorphae</taxon>
        <taxon>Columbiformes</taxon>
        <taxon>Columbidae</taxon>
        <taxon>Patagioenas</taxon>
    </lineage>
</organism>
<feature type="region of interest" description="Disordered" evidence="1">
    <location>
        <begin position="199"/>
        <end position="240"/>
    </location>
</feature>
<gene>
    <name evidence="3" type="primary">TMEM252</name>
    <name evidence="3" type="ORF">AV530_008631</name>
</gene>
<dbReference type="PANTHER" id="PTHR35682">
    <property type="entry name" value="TRANSMEMBRANE PROTEIN 252"/>
    <property type="match status" value="1"/>
</dbReference>
<evidence type="ECO:0000313" key="4">
    <source>
        <dbReference type="Proteomes" id="UP000190648"/>
    </source>
</evidence>
<dbReference type="Pfam" id="PF15664">
    <property type="entry name" value="TMEM252"/>
    <property type="match status" value="1"/>
</dbReference>
<dbReference type="PANTHER" id="PTHR35682:SF1">
    <property type="entry name" value="TRANSMEMBRANE PROTEIN 252"/>
    <property type="match status" value="1"/>
</dbReference>
<dbReference type="Proteomes" id="UP000190648">
    <property type="component" value="Unassembled WGS sequence"/>
</dbReference>
<evidence type="ECO:0000313" key="3">
    <source>
        <dbReference type="EMBL" id="OPJ90439.1"/>
    </source>
</evidence>
<dbReference type="AlphaFoldDB" id="A0A1V4L143"/>
<sequence length="240" mass="26580">MSLRCPIERACEELSPPELKRKSTVGRTGAFLIPSNMTPPFRICINGVQYLDPSSILESFIALTTEALLLPQTVVATLGLFLLVAGIFWSTFHEVSKCGGLSSIVIQNPSHRALRISTVDRPDFYPPSYEDSTDPEKQSSVPLVDFTIKQEEIINIPPPPYSKSSTELVSGTDEQEQPPPYELSVQWLQHQQTADQCSNLGRTESNFNPSTQENSYQQDTDCQGISERATPVRTSETSNA</sequence>
<keyword evidence="2" id="KW-0472">Membrane</keyword>
<keyword evidence="2 3" id="KW-0812">Transmembrane</keyword>